<organism evidence="2 3">
    <name type="scientific">Nematocida parisii (strain ERTm3)</name>
    <name type="common">Nematode killer fungus</name>
    <dbReference type="NCBI Taxonomy" id="935791"/>
    <lineage>
        <taxon>Eukaryota</taxon>
        <taxon>Fungi</taxon>
        <taxon>Fungi incertae sedis</taxon>
        <taxon>Microsporidia</taxon>
        <taxon>Nematocida</taxon>
    </lineage>
</organism>
<accession>I3EJN9</accession>
<reference evidence="2" key="1">
    <citation type="submission" date="2011-01" db="EMBL/GenBank/DDBJ databases">
        <title>The Genome Sequence of Nematocida parisii strain ERTm3.</title>
        <authorList>
            <consortium name="The Broad Institute Genome Sequencing Platform"/>
            <consortium name="The Broad Institute Genome Sequencing Center for Infectious Disease"/>
            <person name="Cuomo C."/>
            <person name="Troemel E."/>
            <person name="Young S.K."/>
            <person name="Zeng Q."/>
            <person name="Gargeya S."/>
            <person name="Fitzgerald M."/>
            <person name="Haas B."/>
            <person name="Abouelleil A."/>
            <person name="Alvarado L."/>
            <person name="Arachchi H.M."/>
            <person name="Berlin A."/>
            <person name="Chapman S.B."/>
            <person name="Gearin G."/>
            <person name="Goldberg J."/>
            <person name="Griggs A."/>
            <person name="Gujja S."/>
            <person name="Hansen M."/>
            <person name="Heiman D."/>
            <person name="Howarth C."/>
            <person name="Larimer J."/>
            <person name="Lui A."/>
            <person name="MacDonald P.J.P."/>
            <person name="McCowen C."/>
            <person name="Montmayeur A."/>
            <person name="Murphy C."/>
            <person name="Neiman D."/>
            <person name="Pearson M."/>
            <person name="Priest M."/>
            <person name="Roberts A."/>
            <person name="Saif S."/>
            <person name="Shea T."/>
            <person name="Sisk P."/>
            <person name="Stolte C."/>
            <person name="Sykes S."/>
            <person name="Wortman J."/>
            <person name="Nusbaum C."/>
            <person name="Birren B."/>
        </authorList>
    </citation>
    <scope>NUCLEOTIDE SEQUENCE</scope>
    <source>
        <strain evidence="2">ERTm3</strain>
    </source>
</reference>
<keyword evidence="3" id="KW-1185">Reference proteome</keyword>
<gene>
    <name evidence="2" type="ORF">NEQG_00206</name>
</gene>
<dbReference type="Proteomes" id="UP000002872">
    <property type="component" value="Unassembled WGS sequence"/>
</dbReference>
<proteinExistence type="predicted"/>
<keyword evidence="1" id="KW-0812">Transmembrane</keyword>
<dbReference type="HOGENOM" id="CLU_031899_0_0_1"/>
<feature type="transmembrane region" description="Helical" evidence="1">
    <location>
        <begin position="365"/>
        <end position="386"/>
    </location>
</feature>
<name>I3EJN9_NEMP3</name>
<dbReference type="InParanoid" id="I3EJN9"/>
<evidence type="ECO:0000313" key="2">
    <source>
        <dbReference type="EMBL" id="EIJ89436.1"/>
    </source>
</evidence>
<evidence type="ECO:0000313" key="3">
    <source>
        <dbReference type="Proteomes" id="UP000002872"/>
    </source>
</evidence>
<dbReference type="VEuPathDB" id="MicrosporidiaDB:NEQG_00206"/>
<keyword evidence="1" id="KW-1133">Transmembrane helix</keyword>
<keyword evidence="1" id="KW-0472">Membrane</keyword>
<sequence>MASYIDDNVLMEKVHEEFKDKNGKMELEDIDKLSNTVTDINREERIFTDLPEPLSILAYNILYIQMYYRILCKSIIYTDDIAISIVNNSISHTELIIDVIKEAAEELNSEDKKQAFYDLMGSNHIIIAEVYILRRKFFDYSINRLCEQENISELDDTVTPDNAMVKLCELTKNSKEHSRLQRVLDILMKHGNNLIIPDNDGVEQSNVNNLGISYDDIYSLQLFKRAGMEYFLNSNEFLNKSIYGSIYIKTEHNEPPFKYFITNLYNSIFRMSINRDVHSTESYKNKSINKIKEYLSKLQKKKKIGIINELKESKILKNIESHKYFNIKGFKNNVINNYLKPVEYNTSIIINGIVKHKFKKTLNCIVVPIVIILLLVIGTVFLLYFATVNKTITRNNFNNSLFIFE</sequence>
<dbReference type="OrthoDB" id="10320203at2759"/>
<dbReference type="AlphaFoldDB" id="I3EJN9"/>
<dbReference type="EMBL" id="GL870876">
    <property type="protein sequence ID" value="EIJ89436.1"/>
    <property type="molecule type" value="Genomic_DNA"/>
</dbReference>
<protein>
    <submittedName>
        <fullName evidence="2">Uncharacterized protein</fullName>
    </submittedName>
</protein>
<evidence type="ECO:0000256" key="1">
    <source>
        <dbReference type="SAM" id="Phobius"/>
    </source>
</evidence>